<dbReference type="Proteomes" id="UP001203136">
    <property type="component" value="Unassembled WGS sequence"/>
</dbReference>
<dbReference type="SUPFAM" id="SSF53756">
    <property type="entry name" value="UDP-Glycosyltransferase/glycogen phosphorylase"/>
    <property type="match status" value="1"/>
</dbReference>
<evidence type="ECO:0000313" key="1">
    <source>
        <dbReference type="EMBL" id="MCK0086603.1"/>
    </source>
</evidence>
<organism evidence="1 2">
    <name type="scientific">Clostridium symbiosum</name>
    <name type="common">Bacteroides symbiosus</name>
    <dbReference type="NCBI Taxonomy" id="1512"/>
    <lineage>
        <taxon>Bacteria</taxon>
        <taxon>Bacillati</taxon>
        <taxon>Bacillota</taxon>
        <taxon>Clostridia</taxon>
        <taxon>Lachnospirales</taxon>
        <taxon>Lachnospiraceae</taxon>
        <taxon>Otoolea</taxon>
    </lineage>
</organism>
<dbReference type="AlphaFoldDB" id="A0AAW5F3I1"/>
<sequence length="157" mass="18048">MRIAFIYESGFAGNNGSNHLLCTTIEKMLQRGHSVDLIEAVSVRDNPDYPPQLAQHNFQCHTIELKETKKTNFIGRYLYGLSFVRESTKLAKDLDVDLFFVQSVPTVSFTIRRLKKYGKPIYITFTMCFPGQLLNWALLKVRYLTIYLKESSASVLN</sequence>
<evidence type="ECO:0000313" key="2">
    <source>
        <dbReference type="Proteomes" id="UP001203136"/>
    </source>
</evidence>
<accession>A0AAW5F3I1</accession>
<reference evidence="1" key="1">
    <citation type="journal article" date="2022" name="Cell Host Microbe">
        <title>Colonization of the live biotherapeutic product VE303 and modulation of the microbiota and metabolites in healthy volunteers.</title>
        <authorList>
            <person name="Dsouza M."/>
            <person name="Menon R."/>
            <person name="Crossette E."/>
            <person name="Bhattarai S.K."/>
            <person name="Schneider J."/>
            <person name="Kim Y.G."/>
            <person name="Reddy S."/>
            <person name="Caballero S."/>
            <person name="Felix C."/>
            <person name="Cornacchione L."/>
            <person name="Hendrickson J."/>
            <person name="Watson A.R."/>
            <person name="Minot S.S."/>
            <person name="Greenfield N."/>
            <person name="Schopf L."/>
            <person name="Szabady R."/>
            <person name="Patarroyo J."/>
            <person name="Smith W."/>
            <person name="Harrison P."/>
            <person name="Kuijper E.J."/>
            <person name="Kelly C.P."/>
            <person name="Olle B."/>
            <person name="Bobilev D."/>
            <person name="Silber J.L."/>
            <person name="Bucci V."/>
            <person name="Roberts B."/>
            <person name="Faith J."/>
            <person name="Norman J.M."/>
        </authorList>
    </citation>
    <scope>NUCLEOTIDE SEQUENCE</scope>
    <source>
        <strain evidence="1">VE303-04</strain>
    </source>
</reference>
<proteinExistence type="predicted"/>
<dbReference type="RefSeq" id="WP_247213214.1">
    <property type="nucleotide sequence ID" value="NZ_JAINVB010000001.1"/>
</dbReference>
<dbReference type="EMBL" id="JAINVB010000001">
    <property type="protein sequence ID" value="MCK0086603.1"/>
    <property type="molecule type" value="Genomic_DNA"/>
</dbReference>
<dbReference type="Gene3D" id="3.40.50.2000">
    <property type="entry name" value="Glycogen Phosphorylase B"/>
    <property type="match status" value="1"/>
</dbReference>
<comment type="caution">
    <text evidence="1">The sequence shown here is derived from an EMBL/GenBank/DDBJ whole genome shotgun (WGS) entry which is preliminary data.</text>
</comment>
<gene>
    <name evidence="1" type="ORF">K5I21_12105</name>
</gene>
<name>A0AAW5F3I1_CLOSY</name>
<protein>
    <submittedName>
        <fullName evidence="1">Glycosyltransferase family 4 protein</fullName>
    </submittedName>
</protein>